<dbReference type="Proteomes" id="UP000244077">
    <property type="component" value="Unassembled WGS sequence"/>
</dbReference>
<feature type="signal peptide" evidence="1">
    <location>
        <begin position="1"/>
        <end position="22"/>
    </location>
</feature>
<proteinExistence type="predicted"/>
<gene>
    <name evidence="3" type="ORF">C8N42_11098</name>
</gene>
<evidence type="ECO:0000256" key="1">
    <source>
        <dbReference type="SAM" id="SignalP"/>
    </source>
</evidence>
<dbReference type="CDD" id="cd00229">
    <property type="entry name" value="SGNH_hydrolase"/>
    <property type="match status" value="1"/>
</dbReference>
<organism evidence="3 4">
    <name type="scientific">Celeribacter persicus</name>
    <dbReference type="NCBI Taxonomy" id="1651082"/>
    <lineage>
        <taxon>Bacteria</taxon>
        <taxon>Pseudomonadati</taxon>
        <taxon>Pseudomonadota</taxon>
        <taxon>Alphaproteobacteria</taxon>
        <taxon>Rhodobacterales</taxon>
        <taxon>Roseobacteraceae</taxon>
        <taxon>Celeribacter</taxon>
    </lineage>
</organism>
<name>A0A2T5HF62_9RHOB</name>
<keyword evidence="1" id="KW-0732">Signal</keyword>
<evidence type="ECO:0000313" key="3">
    <source>
        <dbReference type="EMBL" id="PTQ70213.1"/>
    </source>
</evidence>
<accession>A0A2T5HF62</accession>
<evidence type="ECO:0000313" key="4">
    <source>
        <dbReference type="Proteomes" id="UP000244077"/>
    </source>
</evidence>
<dbReference type="AlphaFoldDB" id="A0A2T5HF62"/>
<feature type="domain" description="SGNH hydrolase-type esterase" evidence="2">
    <location>
        <begin position="58"/>
        <end position="240"/>
    </location>
</feature>
<dbReference type="RefSeq" id="WP_245890136.1">
    <property type="nucleotide sequence ID" value="NZ_QAOH01000010.1"/>
</dbReference>
<dbReference type="Pfam" id="PF13472">
    <property type="entry name" value="Lipase_GDSL_2"/>
    <property type="match status" value="1"/>
</dbReference>
<dbReference type="EMBL" id="QAOH01000010">
    <property type="protein sequence ID" value="PTQ70213.1"/>
    <property type="molecule type" value="Genomic_DNA"/>
</dbReference>
<dbReference type="GO" id="GO:0016788">
    <property type="term" value="F:hydrolase activity, acting on ester bonds"/>
    <property type="evidence" value="ECO:0007669"/>
    <property type="project" value="UniProtKB-ARBA"/>
</dbReference>
<dbReference type="InterPro" id="IPR036514">
    <property type="entry name" value="SGNH_hydro_sf"/>
</dbReference>
<dbReference type="InterPro" id="IPR013830">
    <property type="entry name" value="SGNH_hydro"/>
</dbReference>
<dbReference type="Gene3D" id="3.40.50.1110">
    <property type="entry name" value="SGNH hydrolase"/>
    <property type="match status" value="1"/>
</dbReference>
<evidence type="ECO:0000259" key="2">
    <source>
        <dbReference type="Pfam" id="PF13472"/>
    </source>
</evidence>
<keyword evidence="4" id="KW-1185">Reference proteome</keyword>
<sequence>MLHARMKSILTFLFLTMSAVIVSGEIASANGSEITSRAAPANDAPQIDSGEGEPRILALGDSMMAWHLVSRNSIADVLGRVLGEPVENRAMGGARILYGLPISGAIGMNITKQYRGEAVDWVVINGGGNDLWLGCGCGACERKMNRMISAGGTAGAIPALTHEIRQKGARVVYLGYLRSPGVDSMIDSCRELGDAFEARVANMVRAMDGVYFLDLSRLVPEGDRSFHGADMIHPSKKGSRVIGQKLADLIRQVDETR</sequence>
<protein>
    <submittedName>
        <fullName evidence="3">Lysophospholipase L1-like esterase</fullName>
    </submittedName>
</protein>
<reference evidence="3 4" key="1">
    <citation type="submission" date="2018-04" db="EMBL/GenBank/DDBJ databases">
        <title>Genomic Encyclopedia of Archaeal and Bacterial Type Strains, Phase II (KMG-II): from individual species to whole genera.</title>
        <authorList>
            <person name="Goeker M."/>
        </authorList>
    </citation>
    <scope>NUCLEOTIDE SEQUENCE [LARGE SCALE GENOMIC DNA]</scope>
    <source>
        <strain evidence="3 4">DSM 100434</strain>
    </source>
</reference>
<comment type="caution">
    <text evidence="3">The sequence shown here is derived from an EMBL/GenBank/DDBJ whole genome shotgun (WGS) entry which is preliminary data.</text>
</comment>
<dbReference type="SUPFAM" id="SSF52266">
    <property type="entry name" value="SGNH hydrolase"/>
    <property type="match status" value="1"/>
</dbReference>
<feature type="chain" id="PRO_5015445501" evidence="1">
    <location>
        <begin position="23"/>
        <end position="257"/>
    </location>
</feature>